<protein>
    <submittedName>
        <fullName evidence="1">Uncharacterized protein</fullName>
    </submittedName>
</protein>
<name>A0A6C0DKL3_9ZZZZ</name>
<dbReference type="AlphaFoldDB" id="A0A6C0DKL3"/>
<accession>A0A6C0DKL3</accession>
<sequence>MEDYSLVGQPWGDLEDQQLIKEYTIDKLTLMQLCKIHKRKPGGISSRLSVLKLIDRRDTVRGYAEYKESDLYKEICKTNLENRTSRKEIKKQSNTTIDPMVELRKDVNELKKDVKEILRLMNALYEFEASQG</sequence>
<proteinExistence type="predicted"/>
<organism evidence="1">
    <name type="scientific">viral metagenome</name>
    <dbReference type="NCBI Taxonomy" id="1070528"/>
    <lineage>
        <taxon>unclassified sequences</taxon>
        <taxon>metagenomes</taxon>
        <taxon>organismal metagenomes</taxon>
    </lineage>
</organism>
<evidence type="ECO:0000313" key="1">
    <source>
        <dbReference type="EMBL" id="QHT16770.1"/>
    </source>
</evidence>
<reference evidence="1" key="1">
    <citation type="journal article" date="2020" name="Nature">
        <title>Giant virus diversity and host interactions through global metagenomics.</title>
        <authorList>
            <person name="Schulz F."/>
            <person name="Roux S."/>
            <person name="Paez-Espino D."/>
            <person name="Jungbluth S."/>
            <person name="Walsh D.A."/>
            <person name="Denef V.J."/>
            <person name="McMahon K.D."/>
            <person name="Konstantinidis K.T."/>
            <person name="Eloe-Fadrosh E.A."/>
            <person name="Kyrpides N.C."/>
            <person name="Woyke T."/>
        </authorList>
    </citation>
    <scope>NUCLEOTIDE SEQUENCE</scope>
    <source>
        <strain evidence="1">GVMAG-M-3300023174-189</strain>
    </source>
</reference>
<dbReference type="EMBL" id="MN739626">
    <property type="protein sequence ID" value="QHT16770.1"/>
    <property type="molecule type" value="Genomic_DNA"/>
</dbReference>